<evidence type="ECO:0000313" key="5">
    <source>
        <dbReference type="Proteomes" id="UP000327013"/>
    </source>
</evidence>
<keyword evidence="5" id="KW-1185">Reference proteome</keyword>
<dbReference type="AlphaFoldDB" id="A0A660KQZ7"/>
<gene>
    <name evidence="4" type="ORF">FH972_011327</name>
</gene>
<dbReference type="PROSITE" id="PS50011">
    <property type="entry name" value="PROTEIN_KINASE_DOM"/>
    <property type="match status" value="1"/>
</dbReference>
<name>A0A660KQZ7_9ROSI</name>
<dbReference type="InterPro" id="IPR018392">
    <property type="entry name" value="LysM"/>
</dbReference>
<dbReference type="InterPro" id="IPR011009">
    <property type="entry name" value="Kinase-like_dom_sf"/>
</dbReference>
<dbReference type="Pfam" id="PF23472">
    <property type="entry name" value="LysM2_CERK1_LYK3_4_5"/>
    <property type="match status" value="1"/>
</dbReference>
<dbReference type="Gene3D" id="1.10.510.10">
    <property type="entry name" value="Transferase(Phosphotransferase) domain 1"/>
    <property type="match status" value="1"/>
</dbReference>
<proteinExistence type="predicted"/>
<dbReference type="GO" id="GO:0004672">
    <property type="term" value="F:protein kinase activity"/>
    <property type="evidence" value="ECO:0007669"/>
    <property type="project" value="InterPro"/>
</dbReference>
<accession>A0A660KQZ7</accession>
<feature type="domain" description="Protein kinase" evidence="2">
    <location>
        <begin position="293"/>
        <end position="560"/>
    </location>
</feature>
<dbReference type="InterPro" id="IPR052611">
    <property type="entry name" value="Plant_RLK_LysM"/>
</dbReference>
<dbReference type="InterPro" id="IPR056562">
    <property type="entry name" value="LysM2_CERK1_LYK3_4_5"/>
</dbReference>
<dbReference type="OrthoDB" id="60033at2759"/>
<keyword evidence="1" id="KW-0732">Signal</keyword>
<evidence type="ECO:0000259" key="3">
    <source>
        <dbReference type="PROSITE" id="PS51782"/>
    </source>
</evidence>
<dbReference type="Gene3D" id="3.30.200.20">
    <property type="entry name" value="Phosphorylase Kinase, domain 1"/>
    <property type="match status" value="1"/>
</dbReference>
<protein>
    <recommendedName>
        <fullName evidence="6">Protein kinase domain-containing protein</fullName>
    </recommendedName>
</protein>
<dbReference type="PANTHER" id="PTHR45927">
    <property type="entry name" value="LYSM-DOMAIN RECEPTOR-LIKE KINASE-RELATED"/>
    <property type="match status" value="1"/>
</dbReference>
<feature type="chain" id="PRO_5024858875" description="Protein kinase domain-containing protein" evidence="1">
    <location>
        <begin position="22"/>
        <end position="561"/>
    </location>
</feature>
<dbReference type="EMBL" id="CM017324">
    <property type="protein sequence ID" value="KAE8038857.1"/>
    <property type="molecule type" value="Genomic_DNA"/>
</dbReference>
<reference evidence="4 5" key="1">
    <citation type="submission" date="2019-06" db="EMBL/GenBank/DDBJ databases">
        <title>A chromosomal-level reference genome of Carpinus fangiana (Coryloideae, Betulaceae).</title>
        <authorList>
            <person name="Yang X."/>
            <person name="Wang Z."/>
            <person name="Zhang L."/>
            <person name="Hao G."/>
            <person name="Liu J."/>
            <person name="Yang Y."/>
        </authorList>
    </citation>
    <scope>NUCLEOTIDE SEQUENCE [LARGE SCALE GENOMIC DNA]</scope>
    <source>
        <strain evidence="4">Cfa_2016G</strain>
        <tissue evidence="4">Leaf</tissue>
    </source>
</reference>
<dbReference type="Pfam" id="PF07714">
    <property type="entry name" value="PK_Tyr_Ser-Thr"/>
    <property type="match status" value="1"/>
</dbReference>
<dbReference type="InterPro" id="IPR056561">
    <property type="entry name" value="NFP_LYK_LysM1"/>
</dbReference>
<feature type="domain" description="LysM" evidence="3">
    <location>
        <begin position="55"/>
        <end position="101"/>
    </location>
</feature>
<dbReference type="SUPFAM" id="SSF56112">
    <property type="entry name" value="Protein kinase-like (PK-like)"/>
    <property type="match status" value="1"/>
</dbReference>
<dbReference type="GO" id="GO:0005886">
    <property type="term" value="C:plasma membrane"/>
    <property type="evidence" value="ECO:0007669"/>
    <property type="project" value="UniProtKB-ARBA"/>
</dbReference>
<organism evidence="4 5">
    <name type="scientific">Carpinus fangiana</name>
    <dbReference type="NCBI Taxonomy" id="176857"/>
    <lineage>
        <taxon>Eukaryota</taxon>
        <taxon>Viridiplantae</taxon>
        <taxon>Streptophyta</taxon>
        <taxon>Embryophyta</taxon>
        <taxon>Tracheophyta</taxon>
        <taxon>Spermatophyta</taxon>
        <taxon>Magnoliopsida</taxon>
        <taxon>eudicotyledons</taxon>
        <taxon>Gunneridae</taxon>
        <taxon>Pentapetalae</taxon>
        <taxon>rosids</taxon>
        <taxon>fabids</taxon>
        <taxon>Fagales</taxon>
        <taxon>Betulaceae</taxon>
        <taxon>Carpinus</taxon>
    </lineage>
</organism>
<dbReference type="Pfam" id="PF23446">
    <property type="entry name" value="LysM1_NFP_LYK"/>
    <property type="match status" value="1"/>
</dbReference>
<feature type="signal peptide" evidence="1">
    <location>
        <begin position="1"/>
        <end position="21"/>
    </location>
</feature>
<evidence type="ECO:0000256" key="1">
    <source>
        <dbReference type="SAM" id="SignalP"/>
    </source>
</evidence>
<evidence type="ECO:0000313" key="4">
    <source>
        <dbReference type="EMBL" id="KAE8038857.1"/>
    </source>
</evidence>
<dbReference type="PROSITE" id="PS51782">
    <property type="entry name" value="LYSM"/>
    <property type="match status" value="1"/>
</dbReference>
<evidence type="ECO:0000259" key="2">
    <source>
        <dbReference type="PROSITE" id="PS50011"/>
    </source>
</evidence>
<dbReference type="PANTHER" id="PTHR45927:SF10">
    <property type="entry name" value="LYSM-DOMAIN RECEPTOR-LIKE KINASE"/>
    <property type="match status" value="1"/>
</dbReference>
<dbReference type="GO" id="GO:0005524">
    <property type="term" value="F:ATP binding"/>
    <property type="evidence" value="ECO:0007669"/>
    <property type="project" value="InterPro"/>
</dbReference>
<evidence type="ECO:0008006" key="6">
    <source>
        <dbReference type="Google" id="ProtNLM"/>
    </source>
</evidence>
<dbReference type="Proteomes" id="UP000327013">
    <property type="component" value="Chromosome 4"/>
</dbReference>
<dbReference type="InterPro" id="IPR000719">
    <property type="entry name" value="Prot_kinase_dom"/>
</dbReference>
<sequence length="561" mass="62739">MKPMIYLSFVVFWVCISSGYAQQYYDSSDCSSDMQFPGSKYTCNSFQISSCKTFLIYRAKQHVQTIERISDMFHLNSTDVLALNNLTSPSEKLKPGREVVVPINCSCSGQFFQANFSYMVQERTTFSQIACEDFEGLVKSLTLQEMNRPPQAGSQLHVPLRCACPDNFSLSNGVNYLVTYPIIEGDGPRKLIEKFGISSEDFLAVNHLHPKPTVFPGTTVLRPLKAAPVIDFSTPDSPPPTHVFLPTNPTDRTPKRQKLSKLYIAGSVAGFSVTCSISCMWGAYNGAKEMEGVEELRKAARDFSEETKIADEVYKGLINNVEVIIKKMRFEDTWQVIDLHSKINHINVVNLQGVCYGENHAFSDSYLVFELPSKGSLRHCLSNSSNTLQWHRTQIAFDIATGLHYLHYCTFLTHARMSLSSRNIFVTANWRAKIANIGTPLKGNDDKENNRGWVAPAECLLHGSAAEKADIFAFGVVLLELISAREDFEGKSFKEFIKFLGEDSGGGCFEQLRSFMDPSLKNDYSLAEDLCLAVLAKACVEDDPLHRPSMDDTMKVLARIA</sequence>
<dbReference type="InterPro" id="IPR001245">
    <property type="entry name" value="Ser-Thr/Tyr_kinase_cat_dom"/>
</dbReference>